<evidence type="ECO:0000313" key="3">
    <source>
        <dbReference type="Proteomes" id="UP001163046"/>
    </source>
</evidence>
<keyword evidence="2" id="KW-0347">Helicase</keyword>
<dbReference type="EC" id="3.6.4.13" evidence="2"/>
<dbReference type="AlphaFoldDB" id="A0A9W9Z5P8"/>
<organism evidence="2 3">
    <name type="scientific">Desmophyllum pertusum</name>
    <dbReference type="NCBI Taxonomy" id="174260"/>
    <lineage>
        <taxon>Eukaryota</taxon>
        <taxon>Metazoa</taxon>
        <taxon>Cnidaria</taxon>
        <taxon>Anthozoa</taxon>
        <taxon>Hexacorallia</taxon>
        <taxon>Scleractinia</taxon>
        <taxon>Caryophylliina</taxon>
        <taxon>Caryophylliidae</taxon>
        <taxon>Desmophyllum</taxon>
    </lineage>
</organism>
<evidence type="ECO:0000313" key="2">
    <source>
        <dbReference type="EMBL" id="KAJ7375502.1"/>
    </source>
</evidence>
<keyword evidence="2" id="KW-0067">ATP-binding</keyword>
<name>A0A9W9Z5P8_9CNID</name>
<keyword evidence="3" id="KW-1185">Reference proteome</keyword>
<reference evidence="2" key="1">
    <citation type="submission" date="2023-01" db="EMBL/GenBank/DDBJ databases">
        <title>Genome assembly of the deep-sea coral Lophelia pertusa.</title>
        <authorList>
            <person name="Herrera S."/>
            <person name="Cordes E."/>
        </authorList>
    </citation>
    <scope>NUCLEOTIDE SEQUENCE</scope>
    <source>
        <strain evidence="2">USNM1676648</strain>
        <tissue evidence="2">Polyp</tissue>
    </source>
</reference>
<sequence>MFNKGGRGKQRGFGFGGFALAAKKEEPLPSNLGKGIPISKAPFGNIKKTQSSSHDQRGVSSFPLPGARKPIFVDSDNEDDEAKFVDDDNDDEGIPSNQQAADDGDDEEDELDKFMAGIEHEVQKETSVAEKEKKKIRRDDIEDEDDHESYFNYVKNAPVVAYPDDYDELEYDSDGNPIAPEKSKIIVPLPPVDHYEIDYPVFEKKLLH</sequence>
<dbReference type="Proteomes" id="UP001163046">
    <property type="component" value="Unassembled WGS sequence"/>
</dbReference>
<dbReference type="EMBL" id="MU826826">
    <property type="protein sequence ID" value="KAJ7375502.1"/>
    <property type="molecule type" value="Genomic_DNA"/>
</dbReference>
<gene>
    <name evidence="2" type="primary">DDX42_2</name>
    <name evidence="2" type="ORF">OS493_002276</name>
</gene>
<dbReference type="OrthoDB" id="196131at2759"/>
<accession>A0A9W9Z5P8</accession>
<feature type="compositionally biased region" description="Acidic residues" evidence="1">
    <location>
        <begin position="75"/>
        <end position="93"/>
    </location>
</feature>
<feature type="region of interest" description="Disordered" evidence="1">
    <location>
        <begin position="26"/>
        <end position="109"/>
    </location>
</feature>
<proteinExistence type="predicted"/>
<dbReference type="GO" id="GO:0003724">
    <property type="term" value="F:RNA helicase activity"/>
    <property type="evidence" value="ECO:0007669"/>
    <property type="project" value="UniProtKB-EC"/>
</dbReference>
<dbReference type="GO" id="GO:0016787">
    <property type="term" value="F:hydrolase activity"/>
    <property type="evidence" value="ECO:0007669"/>
    <property type="project" value="UniProtKB-KW"/>
</dbReference>
<protein>
    <submittedName>
        <fullName evidence="2">ATP-dependent RNA helicase ddx42</fullName>
        <ecNumber evidence="2">3.6.4.13</ecNumber>
    </submittedName>
</protein>
<evidence type="ECO:0000256" key="1">
    <source>
        <dbReference type="SAM" id="MobiDB-lite"/>
    </source>
</evidence>
<keyword evidence="2" id="KW-0378">Hydrolase</keyword>
<keyword evidence="2" id="KW-0547">Nucleotide-binding</keyword>
<feature type="compositionally biased region" description="Basic and acidic residues" evidence="1">
    <location>
        <begin position="123"/>
        <end position="140"/>
    </location>
</feature>
<feature type="region of interest" description="Disordered" evidence="1">
    <location>
        <begin position="123"/>
        <end position="144"/>
    </location>
</feature>
<comment type="caution">
    <text evidence="2">The sequence shown here is derived from an EMBL/GenBank/DDBJ whole genome shotgun (WGS) entry which is preliminary data.</text>
</comment>